<feature type="compositionally biased region" description="Low complexity" evidence="1">
    <location>
        <begin position="77"/>
        <end position="94"/>
    </location>
</feature>
<dbReference type="EMBL" id="GGFL01015735">
    <property type="protein sequence ID" value="MBW79913.1"/>
    <property type="molecule type" value="Transcribed_RNA"/>
</dbReference>
<feature type="region of interest" description="Disordered" evidence="1">
    <location>
        <begin position="75"/>
        <end position="104"/>
    </location>
</feature>
<protein>
    <submittedName>
        <fullName evidence="2">Putative secreted protein</fullName>
    </submittedName>
</protein>
<sequence>MQRQYLLWFGAGMVGWLWPVRSVQVCSSLFSRFLLSFAMAQASMRSVEDHLARSSLRTGHNFLGVLRSMLTCLDDTSNSSSSSSSSSKSLSPFSRTGLPAKRMRGARHNRHRCFPCTANNGDMIVHDC</sequence>
<reference evidence="2" key="1">
    <citation type="submission" date="2018-01" db="EMBL/GenBank/DDBJ databases">
        <title>An insight into the sialome of Amazonian anophelines.</title>
        <authorList>
            <person name="Ribeiro J.M."/>
            <person name="Scarpassa V."/>
            <person name="Calvo E."/>
        </authorList>
    </citation>
    <scope>NUCLEOTIDE SEQUENCE</scope>
</reference>
<evidence type="ECO:0000313" key="2">
    <source>
        <dbReference type="EMBL" id="MBW79913.1"/>
    </source>
</evidence>
<dbReference type="AlphaFoldDB" id="A0A2M4DQS8"/>
<proteinExistence type="predicted"/>
<evidence type="ECO:0000256" key="1">
    <source>
        <dbReference type="SAM" id="MobiDB-lite"/>
    </source>
</evidence>
<accession>A0A2M4DQS8</accession>
<organism evidence="2">
    <name type="scientific">Anopheles darlingi</name>
    <name type="common">Mosquito</name>
    <dbReference type="NCBI Taxonomy" id="43151"/>
    <lineage>
        <taxon>Eukaryota</taxon>
        <taxon>Metazoa</taxon>
        <taxon>Ecdysozoa</taxon>
        <taxon>Arthropoda</taxon>
        <taxon>Hexapoda</taxon>
        <taxon>Insecta</taxon>
        <taxon>Pterygota</taxon>
        <taxon>Neoptera</taxon>
        <taxon>Endopterygota</taxon>
        <taxon>Diptera</taxon>
        <taxon>Nematocera</taxon>
        <taxon>Culicoidea</taxon>
        <taxon>Culicidae</taxon>
        <taxon>Anophelinae</taxon>
        <taxon>Anopheles</taxon>
    </lineage>
</organism>
<name>A0A2M4DQS8_ANODA</name>